<proteinExistence type="inferred from homology"/>
<keyword evidence="1 3" id="KW-0560">Oxidoreductase</keyword>
<evidence type="ECO:0000313" key="5">
    <source>
        <dbReference type="EMBL" id="GAA0603559.1"/>
    </source>
</evidence>
<dbReference type="InterPro" id="IPR029510">
    <property type="entry name" value="Ald_DH_CS_GLU"/>
</dbReference>
<evidence type="ECO:0000256" key="3">
    <source>
        <dbReference type="RuleBase" id="RU003345"/>
    </source>
</evidence>
<dbReference type="PROSITE" id="PS00687">
    <property type="entry name" value="ALDEHYDE_DEHYDR_GLU"/>
    <property type="match status" value="1"/>
</dbReference>
<dbReference type="PANTHER" id="PTHR11699">
    <property type="entry name" value="ALDEHYDE DEHYDROGENASE-RELATED"/>
    <property type="match status" value="1"/>
</dbReference>
<evidence type="ECO:0000313" key="6">
    <source>
        <dbReference type="Proteomes" id="UP001500957"/>
    </source>
</evidence>
<dbReference type="InterPro" id="IPR016162">
    <property type="entry name" value="Ald_DH_N"/>
</dbReference>
<keyword evidence="6" id="KW-1185">Reference proteome</keyword>
<reference evidence="5 6" key="1">
    <citation type="journal article" date="2019" name="Int. J. Syst. Evol. Microbiol.">
        <title>The Global Catalogue of Microorganisms (GCM) 10K type strain sequencing project: providing services to taxonomists for standard genome sequencing and annotation.</title>
        <authorList>
            <consortium name="The Broad Institute Genomics Platform"/>
            <consortium name="The Broad Institute Genome Sequencing Center for Infectious Disease"/>
            <person name="Wu L."/>
            <person name="Ma J."/>
        </authorList>
    </citation>
    <scope>NUCLEOTIDE SEQUENCE [LARGE SCALE GENOMIC DNA]</scope>
    <source>
        <strain evidence="5 6">JCM 10671</strain>
    </source>
</reference>
<evidence type="ECO:0000256" key="1">
    <source>
        <dbReference type="ARBA" id="ARBA00023002"/>
    </source>
</evidence>
<feature type="active site" evidence="2">
    <location>
        <position position="262"/>
    </location>
</feature>
<dbReference type="InterPro" id="IPR016161">
    <property type="entry name" value="Ald_DH/histidinol_DH"/>
</dbReference>
<comment type="similarity">
    <text evidence="3">Belongs to the aldehyde dehydrogenase family.</text>
</comment>
<dbReference type="Proteomes" id="UP001500957">
    <property type="component" value="Unassembled WGS sequence"/>
</dbReference>
<dbReference type="InterPro" id="IPR015590">
    <property type="entry name" value="Aldehyde_DH_dom"/>
</dbReference>
<name>A0ABN1G3V5_9ACTN</name>
<dbReference type="InterPro" id="IPR016160">
    <property type="entry name" value="Ald_DH_CS_CYS"/>
</dbReference>
<dbReference type="RefSeq" id="WP_344600537.1">
    <property type="nucleotide sequence ID" value="NZ_BAAAHE010000002.1"/>
</dbReference>
<dbReference type="Pfam" id="PF00171">
    <property type="entry name" value="Aldedh"/>
    <property type="match status" value="1"/>
</dbReference>
<dbReference type="SUPFAM" id="SSF53720">
    <property type="entry name" value="ALDH-like"/>
    <property type="match status" value="1"/>
</dbReference>
<evidence type="ECO:0000259" key="4">
    <source>
        <dbReference type="Pfam" id="PF00171"/>
    </source>
</evidence>
<organism evidence="5 6">
    <name type="scientific">Sporichthya brevicatena</name>
    <dbReference type="NCBI Taxonomy" id="171442"/>
    <lineage>
        <taxon>Bacteria</taxon>
        <taxon>Bacillati</taxon>
        <taxon>Actinomycetota</taxon>
        <taxon>Actinomycetes</taxon>
        <taxon>Sporichthyales</taxon>
        <taxon>Sporichthyaceae</taxon>
        <taxon>Sporichthya</taxon>
    </lineage>
</organism>
<comment type="caution">
    <text evidence="5">The sequence shown here is derived from an EMBL/GenBank/DDBJ whole genome shotgun (WGS) entry which is preliminary data.</text>
</comment>
<sequence length="494" mass="52395">MTHTGRPSADEAARLLRAGLFIGGDWVDRTAGGEYAHHDQTTGRLQQVVPLGTADDVDHAVRDARAAFRTWGTLGPDRRRTMLLKLADLLREHADEMATIATLENAVPSAFSGLLAGYGPADWFTYYAGWADKIEGTSLRPLGYGGFDYTVPEPFGVIAVVIPWNGPVTTLGMKVAPALAAGNCVVLKPSEFAPFTTLRFAELAIEAGFPPGVINVVVGGADAGDALVRHPGIDKISFTGGTATGQKILATAAQNVVPTVMELGGKAANVVFPDVTLAAVIPQAVITSAMLSGQFCACPSRLLVHTDIYDEAVAMAEATAQCIALGDPFDSETMVGPMINAAHRERVEAIIERARAEGNGRLLYGGSRPDANPDGFFLTPTVFADVDHSSPLAQEEIFGPVLSITRFRDDDHAVKLANGTRYGLVSYVWTNDLTRAHEMAAQLRSGTVSINAMMGFLTPNTPYGGVGASGFGREGGHEGLKEFLRTKNVYIGPQ</sequence>
<dbReference type="PROSITE" id="PS00070">
    <property type="entry name" value="ALDEHYDE_DEHYDR_CYS"/>
    <property type="match status" value="1"/>
</dbReference>
<accession>A0ABN1G3V5</accession>
<protein>
    <submittedName>
        <fullName evidence="5">Aldehyde dehydrogenase family protein</fullName>
    </submittedName>
</protein>
<dbReference type="InterPro" id="IPR016163">
    <property type="entry name" value="Ald_DH_C"/>
</dbReference>
<gene>
    <name evidence="5" type="ORF">GCM10009547_01450</name>
</gene>
<dbReference type="EMBL" id="BAAAHE010000002">
    <property type="protein sequence ID" value="GAA0603559.1"/>
    <property type="molecule type" value="Genomic_DNA"/>
</dbReference>
<evidence type="ECO:0000256" key="2">
    <source>
        <dbReference type="PROSITE-ProRule" id="PRU10007"/>
    </source>
</evidence>
<dbReference type="Gene3D" id="3.40.605.10">
    <property type="entry name" value="Aldehyde Dehydrogenase, Chain A, domain 1"/>
    <property type="match status" value="1"/>
</dbReference>
<dbReference type="Gene3D" id="3.40.309.10">
    <property type="entry name" value="Aldehyde Dehydrogenase, Chain A, domain 2"/>
    <property type="match status" value="1"/>
</dbReference>
<feature type="domain" description="Aldehyde dehydrogenase" evidence="4">
    <location>
        <begin position="26"/>
        <end position="489"/>
    </location>
</feature>